<dbReference type="SUPFAM" id="SSF53254">
    <property type="entry name" value="Phosphoglycerate mutase-like"/>
    <property type="match status" value="1"/>
</dbReference>
<feature type="signal peptide" evidence="4">
    <location>
        <begin position="1"/>
        <end position="27"/>
    </location>
</feature>
<proteinExistence type="inferred from homology"/>
<dbReference type="AlphaFoldDB" id="A0A7I4Y5K2"/>
<dbReference type="OMA" id="VPCHGSR"/>
<dbReference type="GO" id="GO:0003993">
    <property type="term" value="F:acid phosphatase activity"/>
    <property type="evidence" value="ECO:0007669"/>
    <property type="project" value="UniProtKB-EC"/>
</dbReference>
<dbReference type="InterPro" id="IPR000560">
    <property type="entry name" value="His_Pase_clade-2"/>
</dbReference>
<feature type="region of interest" description="Disordered" evidence="3">
    <location>
        <begin position="405"/>
        <end position="432"/>
    </location>
</feature>
<accession>A0A7I4Y5K2</accession>
<sequence>YPMSAKVSICSLVTWTYLLLNNSFVQCEQPYIPTAPPIPVVPRSPKPNDKLHLVQVVWRHGDRAPTMTYPTDTHQEEAWPNGWGELTELGMRQQYALGNVLRSRYMGGANPFLNRRYNSKQVYIRSTDVNRTLISAYSNIAGMFAGGEPGKDFPNETDWPTGWTPVPVHTLPGNEDHAGNVFAPCPRAEQLDDELRNSKEYKQLAKDNEDFLEYLTKNTGMKVELPNIYLINDVHYIETIYNMSQPEWMTHDVSKRLRNLTSIVNEYTYGPMLRSLVDLMNQKKRCLDDSKQQNECKWIRPLKYYAYSAHDTTVAALLSTFGDEMEVIRGGLPKYTASVAVELWSLDGEGLAVRILFHGAFHHNYHVITHLTKGCPVDKEFCPLEVFEKRSRQFMPVDMKKECERRQRSNRTNQTWKAHQNKEHRINRKNIH</sequence>
<evidence type="ECO:0000256" key="4">
    <source>
        <dbReference type="SAM" id="SignalP"/>
    </source>
</evidence>
<keyword evidence="5" id="KW-1185">Reference proteome</keyword>
<dbReference type="PANTHER" id="PTHR11567:SF198">
    <property type="entry name" value="HISTIDINE ACID PHOSPHATASE"/>
    <property type="match status" value="1"/>
</dbReference>
<dbReference type="Proteomes" id="UP000025227">
    <property type="component" value="Unplaced"/>
</dbReference>
<evidence type="ECO:0000313" key="5">
    <source>
        <dbReference type="Proteomes" id="UP000025227"/>
    </source>
</evidence>
<dbReference type="OrthoDB" id="258392at2759"/>
<comment type="catalytic activity">
    <reaction evidence="1">
        <text>a phosphate monoester + H2O = an alcohol + phosphate</text>
        <dbReference type="Rhea" id="RHEA:15017"/>
        <dbReference type="ChEBI" id="CHEBI:15377"/>
        <dbReference type="ChEBI" id="CHEBI:30879"/>
        <dbReference type="ChEBI" id="CHEBI:43474"/>
        <dbReference type="ChEBI" id="CHEBI:67140"/>
        <dbReference type="EC" id="3.1.3.2"/>
    </reaction>
</comment>
<dbReference type="InterPro" id="IPR033379">
    <property type="entry name" value="Acid_Pase_AS"/>
</dbReference>
<dbReference type="CDD" id="cd07061">
    <property type="entry name" value="HP_HAP_like"/>
    <property type="match status" value="1"/>
</dbReference>
<evidence type="ECO:0000256" key="2">
    <source>
        <dbReference type="ARBA" id="ARBA00005375"/>
    </source>
</evidence>
<protein>
    <submittedName>
        <fullName evidence="6">Histidine acid phosphatase domain containing protein</fullName>
    </submittedName>
</protein>
<dbReference type="PROSITE" id="PS00616">
    <property type="entry name" value="HIS_ACID_PHOSPHAT_1"/>
    <property type="match status" value="1"/>
</dbReference>
<feature type="chain" id="PRO_5029672499" evidence="4">
    <location>
        <begin position="28"/>
        <end position="432"/>
    </location>
</feature>
<dbReference type="Pfam" id="PF00328">
    <property type="entry name" value="His_Phos_2"/>
    <property type="match status" value="1"/>
</dbReference>
<dbReference type="Gene3D" id="3.40.50.1240">
    <property type="entry name" value="Phosphoglycerate mutase-like"/>
    <property type="match status" value="1"/>
</dbReference>
<dbReference type="WBParaSite" id="HCON_00058605-00001">
    <property type="protein sequence ID" value="HCON_00058605-00001"/>
    <property type="gene ID" value="HCON_00058605"/>
</dbReference>
<evidence type="ECO:0000256" key="1">
    <source>
        <dbReference type="ARBA" id="ARBA00000032"/>
    </source>
</evidence>
<name>A0A7I4Y5K2_HAECO</name>
<dbReference type="InterPro" id="IPR050645">
    <property type="entry name" value="Histidine_acid_phosphatase"/>
</dbReference>
<reference evidence="6" key="1">
    <citation type="submission" date="2020-12" db="UniProtKB">
        <authorList>
            <consortium name="WormBaseParasite"/>
        </authorList>
    </citation>
    <scope>IDENTIFICATION</scope>
    <source>
        <strain evidence="6">MHco3</strain>
    </source>
</reference>
<comment type="similarity">
    <text evidence="2">Belongs to the histidine acid phosphatase family.</text>
</comment>
<evidence type="ECO:0000256" key="3">
    <source>
        <dbReference type="SAM" id="MobiDB-lite"/>
    </source>
</evidence>
<evidence type="ECO:0000313" key="6">
    <source>
        <dbReference type="WBParaSite" id="HCON_00058605-00001"/>
    </source>
</evidence>
<organism evidence="5 6">
    <name type="scientific">Haemonchus contortus</name>
    <name type="common">Barber pole worm</name>
    <dbReference type="NCBI Taxonomy" id="6289"/>
    <lineage>
        <taxon>Eukaryota</taxon>
        <taxon>Metazoa</taxon>
        <taxon>Ecdysozoa</taxon>
        <taxon>Nematoda</taxon>
        <taxon>Chromadorea</taxon>
        <taxon>Rhabditida</taxon>
        <taxon>Rhabditina</taxon>
        <taxon>Rhabditomorpha</taxon>
        <taxon>Strongyloidea</taxon>
        <taxon>Trichostrongylidae</taxon>
        <taxon>Haemonchus</taxon>
    </lineage>
</organism>
<keyword evidence="4" id="KW-0732">Signal</keyword>
<dbReference type="InterPro" id="IPR029033">
    <property type="entry name" value="His_PPase_superfam"/>
</dbReference>
<dbReference type="PANTHER" id="PTHR11567">
    <property type="entry name" value="ACID PHOSPHATASE-RELATED"/>
    <property type="match status" value="1"/>
</dbReference>